<dbReference type="EMBL" id="JBHULL010000009">
    <property type="protein sequence ID" value="MFD2583121.1"/>
    <property type="molecule type" value="Genomic_DNA"/>
</dbReference>
<proteinExistence type="predicted"/>
<organism evidence="2 3">
    <name type="scientific">Pedobacter vanadiisoli</name>
    <dbReference type="NCBI Taxonomy" id="1761975"/>
    <lineage>
        <taxon>Bacteria</taxon>
        <taxon>Pseudomonadati</taxon>
        <taxon>Bacteroidota</taxon>
        <taxon>Sphingobacteriia</taxon>
        <taxon>Sphingobacteriales</taxon>
        <taxon>Sphingobacteriaceae</taxon>
        <taxon>Pedobacter</taxon>
    </lineage>
</organism>
<accession>A0ABW5MJY8</accession>
<keyword evidence="1" id="KW-0812">Transmembrane</keyword>
<keyword evidence="1" id="KW-0472">Membrane</keyword>
<keyword evidence="1" id="KW-1133">Transmembrane helix</keyword>
<keyword evidence="3" id="KW-1185">Reference proteome</keyword>
<evidence type="ECO:0000256" key="1">
    <source>
        <dbReference type="SAM" id="Phobius"/>
    </source>
</evidence>
<reference evidence="3" key="1">
    <citation type="journal article" date="2019" name="Int. J. Syst. Evol. Microbiol.">
        <title>The Global Catalogue of Microorganisms (GCM) 10K type strain sequencing project: providing services to taxonomists for standard genome sequencing and annotation.</title>
        <authorList>
            <consortium name="The Broad Institute Genomics Platform"/>
            <consortium name="The Broad Institute Genome Sequencing Center for Infectious Disease"/>
            <person name="Wu L."/>
            <person name="Ma J."/>
        </authorList>
    </citation>
    <scope>NUCLEOTIDE SEQUENCE [LARGE SCALE GENOMIC DNA]</scope>
    <source>
        <strain evidence="3">KCTC 42866</strain>
    </source>
</reference>
<dbReference type="RefSeq" id="WP_379078876.1">
    <property type="nucleotide sequence ID" value="NZ_JBHULL010000009.1"/>
</dbReference>
<gene>
    <name evidence="2" type="ORF">ACFSR6_11530</name>
</gene>
<sequence>MWKKLSNTILFTLFAFFGLIILLLFSPLILISTFINKIESKTLEEEYRQYLLKIDGHKLFCYNNRKHTKEFIEKQIMPILPKDVKLIFLDGRFPVSEYPHQFTSMLLYNIRNQVGFPYLLRIQEGNVLEKSINNELYNSLNQGHDTKPLYDAINNFYQ</sequence>
<comment type="caution">
    <text evidence="2">The sequence shown here is derived from an EMBL/GenBank/DDBJ whole genome shotgun (WGS) entry which is preliminary data.</text>
</comment>
<dbReference type="Proteomes" id="UP001597461">
    <property type="component" value="Unassembled WGS sequence"/>
</dbReference>
<evidence type="ECO:0000313" key="2">
    <source>
        <dbReference type="EMBL" id="MFD2583121.1"/>
    </source>
</evidence>
<name>A0ABW5MJY8_9SPHI</name>
<protein>
    <submittedName>
        <fullName evidence="2">Uncharacterized protein</fullName>
    </submittedName>
</protein>
<evidence type="ECO:0000313" key="3">
    <source>
        <dbReference type="Proteomes" id="UP001597461"/>
    </source>
</evidence>
<feature type="transmembrane region" description="Helical" evidence="1">
    <location>
        <begin position="9"/>
        <end position="35"/>
    </location>
</feature>